<feature type="domain" description="Integrase zinc-binding" evidence="2">
    <location>
        <begin position="84"/>
        <end position="134"/>
    </location>
</feature>
<name>A0A0L0G7U0_9EUKA</name>
<reference evidence="3 4" key="1">
    <citation type="submission" date="2011-02" db="EMBL/GenBank/DDBJ databases">
        <title>The Genome Sequence of Sphaeroforma arctica JP610.</title>
        <authorList>
            <consortium name="The Broad Institute Genome Sequencing Platform"/>
            <person name="Russ C."/>
            <person name="Cuomo C."/>
            <person name="Young S.K."/>
            <person name="Zeng Q."/>
            <person name="Gargeya S."/>
            <person name="Alvarado L."/>
            <person name="Berlin A."/>
            <person name="Chapman S.B."/>
            <person name="Chen Z."/>
            <person name="Freedman E."/>
            <person name="Gellesch M."/>
            <person name="Goldberg J."/>
            <person name="Griggs A."/>
            <person name="Gujja S."/>
            <person name="Heilman E."/>
            <person name="Heiman D."/>
            <person name="Howarth C."/>
            <person name="Mehta T."/>
            <person name="Neiman D."/>
            <person name="Pearson M."/>
            <person name="Roberts A."/>
            <person name="Saif S."/>
            <person name="Shea T."/>
            <person name="Shenoy N."/>
            <person name="Sisk P."/>
            <person name="Stolte C."/>
            <person name="Sykes S."/>
            <person name="White J."/>
            <person name="Yandava C."/>
            <person name="Burger G."/>
            <person name="Gray M.W."/>
            <person name="Holland P.W.H."/>
            <person name="King N."/>
            <person name="Lang F.B.F."/>
            <person name="Roger A.J."/>
            <person name="Ruiz-Trillo I."/>
            <person name="Haas B."/>
            <person name="Nusbaum C."/>
            <person name="Birren B."/>
        </authorList>
    </citation>
    <scope>NUCLEOTIDE SEQUENCE [LARGE SCALE GENOMIC DNA]</scope>
    <source>
        <strain evidence="3 4">JP610</strain>
    </source>
</reference>
<accession>A0A0L0G7U0</accession>
<evidence type="ECO:0000256" key="1">
    <source>
        <dbReference type="SAM" id="MobiDB-lite"/>
    </source>
</evidence>
<feature type="compositionally biased region" description="Basic residues" evidence="1">
    <location>
        <begin position="23"/>
        <end position="35"/>
    </location>
</feature>
<dbReference type="Gene3D" id="1.10.340.70">
    <property type="match status" value="1"/>
</dbReference>
<dbReference type="Proteomes" id="UP000054560">
    <property type="component" value="Unassembled WGS sequence"/>
</dbReference>
<dbReference type="GeneID" id="25903320"/>
<protein>
    <recommendedName>
        <fullName evidence="2">Integrase zinc-binding domain-containing protein</fullName>
    </recommendedName>
</protein>
<dbReference type="EMBL" id="KQ241728">
    <property type="protein sequence ID" value="KNC84961.1"/>
    <property type="molecule type" value="Genomic_DNA"/>
</dbReference>
<dbReference type="InterPro" id="IPR041588">
    <property type="entry name" value="Integrase_H2C2"/>
</dbReference>
<organism evidence="3 4">
    <name type="scientific">Sphaeroforma arctica JP610</name>
    <dbReference type="NCBI Taxonomy" id="667725"/>
    <lineage>
        <taxon>Eukaryota</taxon>
        <taxon>Ichthyosporea</taxon>
        <taxon>Ichthyophonida</taxon>
        <taxon>Sphaeroforma</taxon>
    </lineage>
</organism>
<gene>
    <name evidence="3" type="ORF">SARC_02816</name>
</gene>
<dbReference type="RefSeq" id="XP_014158863.1">
    <property type="nucleotide sequence ID" value="XM_014303388.1"/>
</dbReference>
<dbReference type="Pfam" id="PF17921">
    <property type="entry name" value="Integrase_H2C2"/>
    <property type="match status" value="1"/>
</dbReference>
<sequence length="169" mass="19482">MASQPTPVELTSLEREAAQATVPKRRMSERRARRARVRQEQVLAAEQREVPKSKQEVEVAVKRTMEGPSPYRIRGFVLSWPDVHDVIAAMHKVYMHSGTDKLVGKLYTLYGWNRLRSLVRVVKRSCHACQLRAPHGTQEFGLLQQPKRARGLFDHVFHRFRAVAEDLCL</sequence>
<proteinExistence type="predicted"/>
<dbReference type="AlphaFoldDB" id="A0A0L0G7U0"/>
<evidence type="ECO:0000313" key="4">
    <source>
        <dbReference type="Proteomes" id="UP000054560"/>
    </source>
</evidence>
<keyword evidence="4" id="KW-1185">Reference proteome</keyword>
<evidence type="ECO:0000259" key="2">
    <source>
        <dbReference type="Pfam" id="PF17921"/>
    </source>
</evidence>
<evidence type="ECO:0000313" key="3">
    <source>
        <dbReference type="EMBL" id="KNC84961.1"/>
    </source>
</evidence>
<feature type="region of interest" description="Disordered" evidence="1">
    <location>
        <begin position="1"/>
        <end position="35"/>
    </location>
</feature>